<evidence type="ECO:0008006" key="3">
    <source>
        <dbReference type="Google" id="ProtNLM"/>
    </source>
</evidence>
<protein>
    <recommendedName>
        <fullName evidence="3">DUF4325 domain-containing protein</fullName>
    </recommendedName>
</protein>
<evidence type="ECO:0000313" key="1">
    <source>
        <dbReference type="EMBL" id="QVY61996.1"/>
    </source>
</evidence>
<dbReference type="RefSeq" id="WP_214477310.1">
    <property type="nucleotide sequence ID" value="NZ_CANKUS010000020.1"/>
</dbReference>
<organism evidence="1 2">
    <name type="scientific">Cytobacillus gottheilii</name>
    <dbReference type="NCBI Taxonomy" id="859144"/>
    <lineage>
        <taxon>Bacteria</taxon>
        <taxon>Bacillati</taxon>
        <taxon>Bacillota</taxon>
        <taxon>Bacilli</taxon>
        <taxon>Bacillales</taxon>
        <taxon>Bacillaceae</taxon>
        <taxon>Cytobacillus</taxon>
    </lineage>
</organism>
<accession>A0ABX8FCI4</accession>
<name>A0ABX8FCI4_9BACI</name>
<gene>
    <name evidence="1" type="ORF">J1899_02435</name>
</gene>
<dbReference type="Proteomes" id="UP000679247">
    <property type="component" value="Chromosome"/>
</dbReference>
<proteinExistence type="predicted"/>
<sequence length="125" mass="14569">MIVVDKKKYMMAINENQKEVHVQVRAGAMREEDAAEYMGDLQETINRVPRQEYTFVIDATYQKPTPSKVVPQMEQTMKFYNSLGFKDFLVLKPTSKIAQVQIRNVLERIEFTGTFVDQLPHAIKR</sequence>
<keyword evidence="2" id="KW-1185">Reference proteome</keyword>
<dbReference type="EMBL" id="CP071709">
    <property type="protein sequence ID" value="QVY61996.1"/>
    <property type="molecule type" value="Genomic_DNA"/>
</dbReference>
<reference evidence="1 2" key="1">
    <citation type="submission" date="2021-03" db="EMBL/GenBank/DDBJ databases">
        <title>The first data on the complete genome of the tetrodotoxin-producing bacterium.</title>
        <authorList>
            <person name="Melnikova D.I."/>
            <person name="Nijland R."/>
            <person name="Magarlamov T.Y."/>
        </authorList>
    </citation>
    <scope>NUCLEOTIDE SEQUENCE [LARGE SCALE GENOMIC DNA]</scope>
    <source>
        <strain evidence="1 2">1839</strain>
    </source>
</reference>
<evidence type="ECO:0000313" key="2">
    <source>
        <dbReference type="Proteomes" id="UP000679247"/>
    </source>
</evidence>